<proteinExistence type="predicted"/>
<accession>A0A9K3MWC0</accession>
<dbReference type="Gramene" id="mRNA:HanXRQr2_Chr12g0545311">
    <property type="protein sequence ID" value="mRNA:HanXRQr2_Chr12g0545311"/>
    <property type="gene ID" value="HanXRQr2_Chr12g0545311"/>
</dbReference>
<dbReference type="Proteomes" id="UP000215914">
    <property type="component" value="Unassembled WGS sequence"/>
</dbReference>
<name>A0A9K3MWC0_HELAN</name>
<dbReference type="AlphaFoldDB" id="A0A9K3MWC0"/>
<protein>
    <submittedName>
        <fullName evidence="1">Uncharacterized protein</fullName>
    </submittedName>
</protein>
<evidence type="ECO:0000313" key="1">
    <source>
        <dbReference type="EMBL" id="KAF5778250.1"/>
    </source>
</evidence>
<organism evidence="1 2">
    <name type="scientific">Helianthus annuus</name>
    <name type="common">Common sunflower</name>
    <dbReference type="NCBI Taxonomy" id="4232"/>
    <lineage>
        <taxon>Eukaryota</taxon>
        <taxon>Viridiplantae</taxon>
        <taxon>Streptophyta</taxon>
        <taxon>Embryophyta</taxon>
        <taxon>Tracheophyta</taxon>
        <taxon>Spermatophyta</taxon>
        <taxon>Magnoliopsida</taxon>
        <taxon>eudicotyledons</taxon>
        <taxon>Gunneridae</taxon>
        <taxon>Pentapetalae</taxon>
        <taxon>asterids</taxon>
        <taxon>campanulids</taxon>
        <taxon>Asterales</taxon>
        <taxon>Asteraceae</taxon>
        <taxon>Asteroideae</taxon>
        <taxon>Heliantheae alliance</taxon>
        <taxon>Heliantheae</taxon>
        <taxon>Helianthus</taxon>
    </lineage>
</organism>
<keyword evidence="2" id="KW-1185">Reference proteome</keyword>
<gene>
    <name evidence="1" type="ORF">HanXRQr2_Chr12g0545311</name>
</gene>
<reference evidence="1" key="1">
    <citation type="journal article" date="2017" name="Nature">
        <title>The sunflower genome provides insights into oil metabolism, flowering and Asterid evolution.</title>
        <authorList>
            <person name="Badouin H."/>
            <person name="Gouzy J."/>
            <person name="Grassa C.J."/>
            <person name="Murat F."/>
            <person name="Staton S.E."/>
            <person name="Cottret L."/>
            <person name="Lelandais-Briere C."/>
            <person name="Owens G.L."/>
            <person name="Carrere S."/>
            <person name="Mayjonade B."/>
            <person name="Legrand L."/>
            <person name="Gill N."/>
            <person name="Kane N.C."/>
            <person name="Bowers J.E."/>
            <person name="Hubner S."/>
            <person name="Bellec A."/>
            <person name="Berard A."/>
            <person name="Berges H."/>
            <person name="Blanchet N."/>
            <person name="Boniface M.C."/>
            <person name="Brunel D."/>
            <person name="Catrice O."/>
            <person name="Chaidir N."/>
            <person name="Claudel C."/>
            <person name="Donnadieu C."/>
            <person name="Faraut T."/>
            <person name="Fievet G."/>
            <person name="Helmstetter N."/>
            <person name="King M."/>
            <person name="Knapp S.J."/>
            <person name="Lai Z."/>
            <person name="Le Paslier M.C."/>
            <person name="Lippi Y."/>
            <person name="Lorenzon L."/>
            <person name="Mandel J.R."/>
            <person name="Marage G."/>
            <person name="Marchand G."/>
            <person name="Marquand E."/>
            <person name="Bret-Mestries E."/>
            <person name="Morien E."/>
            <person name="Nambeesan S."/>
            <person name="Nguyen T."/>
            <person name="Pegot-Espagnet P."/>
            <person name="Pouilly N."/>
            <person name="Raftis F."/>
            <person name="Sallet E."/>
            <person name="Schiex T."/>
            <person name="Thomas J."/>
            <person name="Vandecasteele C."/>
            <person name="Vares D."/>
            <person name="Vear F."/>
            <person name="Vautrin S."/>
            <person name="Crespi M."/>
            <person name="Mangin B."/>
            <person name="Burke J.M."/>
            <person name="Salse J."/>
            <person name="Munos S."/>
            <person name="Vincourt P."/>
            <person name="Rieseberg L.H."/>
            <person name="Langlade N.B."/>
        </authorList>
    </citation>
    <scope>NUCLEOTIDE SEQUENCE</scope>
    <source>
        <tissue evidence="1">Leaves</tissue>
    </source>
</reference>
<dbReference type="EMBL" id="MNCJ02000327">
    <property type="protein sequence ID" value="KAF5778250.1"/>
    <property type="molecule type" value="Genomic_DNA"/>
</dbReference>
<sequence length="65" mass="7325">MNGDGVVAGSQNRDGGWVSQGCRRRFRLSYDKRCDDESVEVDNRRRPSAITNSLPGFLFSQISFI</sequence>
<evidence type="ECO:0000313" key="2">
    <source>
        <dbReference type="Proteomes" id="UP000215914"/>
    </source>
</evidence>
<comment type="caution">
    <text evidence="1">The sequence shown here is derived from an EMBL/GenBank/DDBJ whole genome shotgun (WGS) entry which is preliminary data.</text>
</comment>
<reference evidence="1" key="2">
    <citation type="submission" date="2020-06" db="EMBL/GenBank/DDBJ databases">
        <title>Helianthus annuus Genome sequencing and assembly Release 2.</title>
        <authorList>
            <person name="Gouzy J."/>
            <person name="Langlade N."/>
            <person name="Munos S."/>
        </authorList>
    </citation>
    <scope>NUCLEOTIDE SEQUENCE</scope>
    <source>
        <tissue evidence="1">Leaves</tissue>
    </source>
</reference>